<dbReference type="EMBL" id="JAACJJ010000028">
    <property type="protein sequence ID" value="KAF5320795.1"/>
    <property type="molecule type" value="Genomic_DNA"/>
</dbReference>
<dbReference type="Proteomes" id="UP000567179">
    <property type="component" value="Unassembled WGS sequence"/>
</dbReference>
<dbReference type="PANTHER" id="PTHR46586:SF3">
    <property type="entry name" value="ANKYRIN REPEAT-CONTAINING PROTEIN"/>
    <property type="match status" value="1"/>
</dbReference>
<protein>
    <recommendedName>
        <fullName evidence="3">SAP domain-containing protein</fullName>
    </recommendedName>
</protein>
<comment type="caution">
    <text evidence="1">The sequence shown here is derived from an EMBL/GenBank/DDBJ whole genome shotgun (WGS) entry which is preliminary data.</text>
</comment>
<name>A0A8H5BCG5_9AGAR</name>
<dbReference type="Gene3D" id="1.25.40.20">
    <property type="entry name" value="Ankyrin repeat-containing domain"/>
    <property type="match status" value="1"/>
</dbReference>
<dbReference type="OrthoDB" id="70387at2759"/>
<evidence type="ECO:0000313" key="1">
    <source>
        <dbReference type="EMBL" id="KAF5320795.1"/>
    </source>
</evidence>
<reference evidence="1 2" key="1">
    <citation type="journal article" date="2020" name="ISME J.">
        <title>Uncovering the hidden diversity of litter-decomposition mechanisms in mushroom-forming fungi.</title>
        <authorList>
            <person name="Floudas D."/>
            <person name="Bentzer J."/>
            <person name="Ahren D."/>
            <person name="Johansson T."/>
            <person name="Persson P."/>
            <person name="Tunlid A."/>
        </authorList>
    </citation>
    <scope>NUCLEOTIDE SEQUENCE [LARGE SCALE GENOMIC DNA]</scope>
    <source>
        <strain evidence="1 2">CBS 101986</strain>
    </source>
</reference>
<accession>A0A8H5BCG5</accession>
<evidence type="ECO:0000313" key="2">
    <source>
        <dbReference type="Proteomes" id="UP000567179"/>
    </source>
</evidence>
<proteinExistence type="predicted"/>
<dbReference type="PANTHER" id="PTHR46586">
    <property type="entry name" value="ANKYRIN REPEAT-CONTAINING PROTEIN"/>
    <property type="match status" value="1"/>
</dbReference>
<dbReference type="InterPro" id="IPR052050">
    <property type="entry name" value="SecEffector_AnkRepeat"/>
</dbReference>
<keyword evidence="2" id="KW-1185">Reference proteome</keyword>
<gene>
    <name evidence="1" type="ORF">D9619_001962</name>
</gene>
<dbReference type="SUPFAM" id="SSF140860">
    <property type="entry name" value="Pseudo ankyrin repeat-like"/>
    <property type="match status" value="1"/>
</dbReference>
<evidence type="ECO:0008006" key="3">
    <source>
        <dbReference type="Google" id="ProtNLM"/>
    </source>
</evidence>
<dbReference type="AlphaFoldDB" id="A0A8H5BCG5"/>
<sequence length="442" mass="49502">MRAARGGRIRTLLLATDDLVRLCPASSLFSISLSNMASEVSPLAQVHRAYSRLTHAELVLFLRVRNLPITGTDYELAARLSNHDLHTYPHFPTVLPRSGSPGLSPTRSARPSATPDLPVEIMIGIMDHLGDWEFTKAVGIPTSLQQPLDWTNASPTDHAVLTGHLPTIRKACPSSDSPLTKVGAAAVVRFGYVNVLEYFLSQHHKMFLDAFDGDLIPIKASRHGRLNVLSWWKHGFEQHPDLVPAPRKGSIAEAVDRASRNGQVDSLDWWANCGLAFEYTEAALEYASSKNQIAVLDWFKQQHKTQGLPLKVGRVMDMASTAGHVEVLEWWARSGLEPKYDRHALQHASCHGRVQVLQWWLGSGLPLAFDQEALIGATRHNRPEILEWWDKSGLTINYRMCDIEEALEESIIPGNAARLWWQRKGVDFNANDKEWMKLQSLN</sequence>
<organism evidence="1 2">
    <name type="scientific">Psilocybe cf. subviscida</name>
    <dbReference type="NCBI Taxonomy" id="2480587"/>
    <lineage>
        <taxon>Eukaryota</taxon>
        <taxon>Fungi</taxon>
        <taxon>Dikarya</taxon>
        <taxon>Basidiomycota</taxon>
        <taxon>Agaricomycotina</taxon>
        <taxon>Agaricomycetes</taxon>
        <taxon>Agaricomycetidae</taxon>
        <taxon>Agaricales</taxon>
        <taxon>Agaricineae</taxon>
        <taxon>Strophariaceae</taxon>
        <taxon>Psilocybe</taxon>
    </lineage>
</organism>
<dbReference type="InterPro" id="IPR036770">
    <property type="entry name" value="Ankyrin_rpt-contain_sf"/>
</dbReference>